<accession>A0A8H7ALZ9</accession>
<dbReference type="InterPro" id="IPR039327">
    <property type="entry name" value="CON7-like"/>
</dbReference>
<evidence type="ECO:0000313" key="2">
    <source>
        <dbReference type="EMBL" id="KAF7511503.1"/>
    </source>
</evidence>
<feature type="region of interest" description="Disordered" evidence="1">
    <location>
        <begin position="296"/>
        <end position="323"/>
    </location>
</feature>
<evidence type="ECO:0000256" key="1">
    <source>
        <dbReference type="SAM" id="MobiDB-lite"/>
    </source>
</evidence>
<gene>
    <name evidence="2" type="ORF">GJ744_004091</name>
</gene>
<dbReference type="PANTHER" id="PTHR36167:SF3">
    <property type="entry name" value="C2H2 FINGER DOMAIN TRANSCRIPTION FACTOR (EUROFUNG)-RELATED"/>
    <property type="match status" value="1"/>
</dbReference>
<evidence type="ECO:0000313" key="3">
    <source>
        <dbReference type="Proteomes" id="UP000606974"/>
    </source>
</evidence>
<comment type="caution">
    <text evidence="2">The sequence shown here is derived from an EMBL/GenBank/DDBJ whole genome shotgun (WGS) entry which is preliminary data.</text>
</comment>
<name>A0A8H7ALZ9_9EURO</name>
<feature type="compositionally biased region" description="Basic and acidic residues" evidence="1">
    <location>
        <begin position="365"/>
        <end position="378"/>
    </location>
</feature>
<dbReference type="GO" id="GO:0006355">
    <property type="term" value="P:regulation of DNA-templated transcription"/>
    <property type="evidence" value="ECO:0007669"/>
    <property type="project" value="InterPro"/>
</dbReference>
<proteinExistence type="predicted"/>
<organism evidence="2 3">
    <name type="scientific">Endocarpon pusillum</name>
    <dbReference type="NCBI Taxonomy" id="364733"/>
    <lineage>
        <taxon>Eukaryota</taxon>
        <taxon>Fungi</taxon>
        <taxon>Dikarya</taxon>
        <taxon>Ascomycota</taxon>
        <taxon>Pezizomycotina</taxon>
        <taxon>Eurotiomycetes</taxon>
        <taxon>Chaetothyriomycetidae</taxon>
        <taxon>Verrucariales</taxon>
        <taxon>Verrucariaceae</taxon>
        <taxon>Endocarpon</taxon>
    </lineage>
</organism>
<dbReference type="AlphaFoldDB" id="A0A8H7ALZ9"/>
<sequence>MTELPLASTTLRLAGRAADLSSELYAVQERCGHTGANVESVANEIAMLAATLWRLHEAMGEAPDRYSESFNEDLAEIISELKLVFEDIFECCEQLQKADPMSANAVSWLFKKSKVHHLQKHLEALKTTLIVMRTVLHHGKEYGAQTSSEPHHPTMHGDRAIIGTVFATNRKAIIDLHNLADSPETAGEVAAEDHGHGYVSALSSENPSVPDVLPAAPEAVLAPPKATPRGSFSRRGMRLGVHMSILDMGAHSAPDALKDKWIQTSRSHHPIKPMMSGARSPDKADVQLPLEDSLSKANLSPEKQPPGISNHGPKASHGWISSPTAGKLHKMIDHLELSHSATISKLVPHFRRRSSVSKHPTQATHTDDLRRRRHSLAE</sequence>
<protein>
    <recommendedName>
        <fullName evidence="4">Fungal N-terminal domain-containing protein</fullName>
    </recommendedName>
</protein>
<evidence type="ECO:0008006" key="4">
    <source>
        <dbReference type="Google" id="ProtNLM"/>
    </source>
</evidence>
<keyword evidence="3" id="KW-1185">Reference proteome</keyword>
<dbReference type="PANTHER" id="PTHR36167">
    <property type="entry name" value="C2H2 FINGER DOMAIN TRANSCRIPTION FACTOR (EUROFUNG)-RELATED"/>
    <property type="match status" value="1"/>
</dbReference>
<feature type="region of interest" description="Disordered" evidence="1">
    <location>
        <begin position="351"/>
        <end position="378"/>
    </location>
</feature>
<dbReference type="EMBL" id="JAACFV010000019">
    <property type="protein sequence ID" value="KAF7511503.1"/>
    <property type="molecule type" value="Genomic_DNA"/>
</dbReference>
<reference evidence="2" key="1">
    <citation type="submission" date="2020-02" db="EMBL/GenBank/DDBJ databases">
        <authorList>
            <person name="Palmer J.M."/>
        </authorList>
    </citation>
    <scope>NUCLEOTIDE SEQUENCE</scope>
    <source>
        <strain evidence="2">EPUS1.4</strain>
        <tissue evidence="2">Thallus</tissue>
    </source>
</reference>
<dbReference type="Proteomes" id="UP000606974">
    <property type="component" value="Unassembled WGS sequence"/>
</dbReference>
<dbReference type="OrthoDB" id="4156592at2759"/>